<proteinExistence type="predicted"/>
<keyword evidence="2 5" id="KW-0812">Transmembrane</keyword>
<feature type="transmembrane region" description="Helical" evidence="6">
    <location>
        <begin position="206"/>
        <end position="232"/>
    </location>
</feature>
<dbReference type="PROSITE" id="PS50922">
    <property type="entry name" value="TLC"/>
    <property type="match status" value="1"/>
</dbReference>
<gene>
    <name evidence="8" type="ORF">PPRO1471_LOCUS3634</name>
</gene>
<dbReference type="Pfam" id="PF03798">
    <property type="entry name" value="TRAM_LAG1_CLN8"/>
    <property type="match status" value="1"/>
</dbReference>
<feature type="transmembrane region" description="Helical" evidence="6">
    <location>
        <begin position="173"/>
        <end position="194"/>
    </location>
</feature>
<dbReference type="PANTHER" id="PTHR13439">
    <property type="entry name" value="CT120 PROTEIN"/>
    <property type="match status" value="1"/>
</dbReference>
<dbReference type="EMBL" id="HBGR01005381">
    <property type="protein sequence ID" value="CAD9376081.1"/>
    <property type="molecule type" value="Transcribed_RNA"/>
</dbReference>
<feature type="transmembrane region" description="Helical" evidence="6">
    <location>
        <begin position="149"/>
        <end position="167"/>
    </location>
</feature>
<name>A0A7S2ASP8_9CHLO</name>
<dbReference type="SMART" id="SM00724">
    <property type="entry name" value="TLC"/>
    <property type="match status" value="1"/>
</dbReference>
<dbReference type="InterPro" id="IPR006634">
    <property type="entry name" value="TLC-dom"/>
</dbReference>
<dbReference type="GO" id="GO:0005783">
    <property type="term" value="C:endoplasmic reticulum"/>
    <property type="evidence" value="ECO:0007669"/>
    <property type="project" value="TreeGrafter"/>
</dbReference>
<evidence type="ECO:0000256" key="2">
    <source>
        <dbReference type="ARBA" id="ARBA00022692"/>
    </source>
</evidence>
<feature type="transmembrane region" description="Helical" evidence="6">
    <location>
        <begin position="15"/>
        <end position="32"/>
    </location>
</feature>
<evidence type="ECO:0000256" key="4">
    <source>
        <dbReference type="ARBA" id="ARBA00023136"/>
    </source>
</evidence>
<organism evidence="8">
    <name type="scientific">Pycnococcus provasolii</name>
    <dbReference type="NCBI Taxonomy" id="41880"/>
    <lineage>
        <taxon>Eukaryota</taxon>
        <taxon>Viridiplantae</taxon>
        <taxon>Chlorophyta</taxon>
        <taxon>Pseudoscourfieldiophyceae</taxon>
        <taxon>Pseudoscourfieldiales</taxon>
        <taxon>Pycnococcaceae</taxon>
        <taxon>Pycnococcus</taxon>
    </lineage>
</organism>
<comment type="subcellular location">
    <subcellularLocation>
        <location evidence="1">Membrane</location>
        <topology evidence="1">Multi-pass membrane protein</topology>
    </subcellularLocation>
</comment>
<reference evidence="8" key="1">
    <citation type="submission" date="2021-01" db="EMBL/GenBank/DDBJ databases">
        <authorList>
            <person name="Corre E."/>
            <person name="Pelletier E."/>
            <person name="Niang G."/>
            <person name="Scheremetjew M."/>
            <person name="Finn R."/>
            <person name="Kale V."/>
            <person name="Holt S."/>
            <person name="Cochrane G."/>
            <person name="Meng A."/>
            <person name="Brown T."/>
            <person name="Cohen L."/>
        </authorList>
    </citation>
    <scope>NUCLEOTIDE SEQUENCE</scope>
    <source>
        <strain evidence="8">RCC733</strain>
    </source>
</reference>
<feature type="domain" description="TLC" evidence="7">
    <location>
        <begin position="77"/>
        <end position="284"/>
    </location>
</feature>
<dbReference type="InterPro" id="IPR050846">
    <property type="entry name" value="TLCD"/>
</dbReference>
<dbReference type="GO" id="GO:0016020">
    <property type="term" value="C:membrane"/>
    <property type="evidence" value="ECO:0007669"/>
    <property type="project" value="UniProtKB-SubCell"/>
</dbReference>
<evidence type="ECO:0000256" key="5">
    <source>
        <dbReference type="PROSITE-ProRule" id="PRU00205"/>
    </source>
</evidence>
<dbReference type="GO" id="GO:0055088">
    <property type="term" value="P:lipid homeostasis"/>
    <property type="evidence" value="ECO:0007669"/>
    <property type="project" value="TreeGrafter"/>
</dbReference>
<evidence type="ECO:0000313" key="8">
    <source>
        <dbReference type="EMBL" id="CAD9376081.1"/>
    </source>
</evidence>
<evidence type="ECO:0000256" key="1">
    <source>
        <dbReference type="ARBA" id="ARBA00004141"/>
    </source>
</evidence>
<protein>
    <recommendedName>
        <fullName evidence="7">TLC domain-containing protein</fullName>
    </recommendedName>
</protein>
<feature type="transmembrane region" description="Helical" evidence="6">
    <location>
        <begin position="124"/>
        <end position="142"/>
    </location>
</feature>
<evidence type="ECO:0000256" key="3">
    <source>
        <dbReference type="ARBA" id="ARBA00022989"/>
    </source>
</evidence>
<evidence type="ECO:0000256" key="6">
    <source>
        <dbReference type="SAM" id="Phobius"/>
    </source>
</evidence>
<keyword evidence="3 6" id="KW-1133">Transmembrane helix</keyword>
<dbReference type="AlphaFoldDB" id="A0A7S2ASP8"/>
<dbReference type="PANTHER" id="PTHR13439:SF0">
    <property type="entry name" value="TOPOISOMERASE I DAMAGE AFFECTED PROTEIN 4"/>
    <property type="match status" value="1"/>
</dbReference>
<evidence type="ECO:0000259" key="7">
    <source>
        <dbReference type="PROSITE" id="PS50922"/>
    </source>
</evidence>
<sequence>MFDSMTAQATNHQQAANTIASFVSFVALYLVCRRGPFANALIKFVRTSPRASPSSSKGSKWKDTTVEGGREIVGDAELKYGIASRIVAEVHNWVGLFLGISALRDTSSPLWSDPLFAQNSASRLLIAWTTGFFVFDTLLVGYHSKTEGVGFLAHAIGCLFVYGNALVTGTHHLFGALFITWELSTFFLHVRWLLKEMGHDSGKAYALNGVLLFVAFVVVRNVGGTYASAMYWRETAPLVANVEARRGAISLPTLWAFRAANVLLNTLNAVWAYKMARGVYSRFFGKSRRKEKL</sequence>
<accession>A0A7S2ASP8</accession>
<keyword evidence="4 5" id="KW-0472">Membrane</keyword>